<dbReference type="RefSeq" id="WP_167239968.1">
    <property type="nucleotide sequence ID" value="NZ_WHJF01000110.1"/>
</dbReference>
<dbReference type="SMART" id="SM00881">
    <property type="entry name" value="CoA_binding"/>
    <property type="match status" value="1"/>
</dbReference>
<proteinExistence type="predicted"/>
<dbReference type="SUPFAM" id="SSF51735">
    <property type="entry name" value="NAD(P)-binding Rossmann-fold domains"/>
    <property type="match status" value="1"/>
</dbReference>
<feature type="domain" description="CoA-binding" evidence="1">
    <location>
        <begin position="8"/>
        <end position="108"/>
    </location>
</feature>
<keyword evidence="3" id="KW-1185">Reference proteome</keyword>
<dbReference type="InterPro" id="IPR036291">
    <property type="entry name" value="NAD(P)-bd_dom_sf"/>
</dbReference>
<dbReference type="PANTHER" id="PTHR33303:SF2">
    <property type="entry name" value="COA-BINDING DOMAIN-CONTAINING PROTEIN"/>
    <property type="match status" value="1"/>
</dbReference>
<dbReference type="PANTHER" id="PTHR33303">
    <property type="entry name" value="CYTOPLASMIC PROTEIN-RELATED"/>
    <property type="match status" value="1"/>
</dbReference>
<accession>A0ABX0MTJ1</accession>
<evidence type="ECO:0000313" key="2">
    <source>
        <dbReference type="EMBL" id="NHZ66053.1"/>
    </source>
</evidence>
<sequence>MRSIPTILKDSKTIAVVGLSNRPERASHAVAAYLQQHGYRILGVNPAYAGQQILGVPVYASLAQAAAALEDGARIDVVDCFRTPDAMLALAREAVDIGARCLWMQLGVVKQEAADLAVAAGLDVVMDRCMKIEHAHSGGAA</sequence>
<dbReference type="EMBL" id="WHJF01000110">
    <property type="protein sequence ID" value="NHZ66053.1"/>
    <property type="molecule type" value="Genomic_DNA"/>
</dbReference>
<comment type="caution">
    <text evidence="2">The sequence shown here is derived from an EMBL/GenBank/DDBJ whole genome shotgun (WGS) entry which is preliminary data.</text>
</comment>
<reference evidence="2 3" key="1">
    <citation type="submission" date="2019-10" db="EMBL/GenBank/DDBJ databases">
        <title>Taxonomy of Antarctic Massilia spp.: description of Massilia rubra sp. nov., Massilia aquatica sp. nov., Massilia mucilaginosa sp. nov., Massilia frigida sp. nov. isolated from streams, lakes and regoliths.</title>
        <authorList>
            <person name="Holochova P."/>
            <person name="Sedlacek I."/>
            <person name="Kralova S."/>
            <person name="Maslanova I."/>
            <person name="Busse H.-J."/>
            <person name="Stankova E."/>
            <person name="Vrbovska V."/>
            <person name="Kovarovic V."/>
            <person name="Bartak M."/>
            <person name="Svec P."/>
            <person name="Pantucek R."/>
        </authorList>
    </citation>
    <scope>NUCLEOTIDE SEQUENCE [LARGE SCALE GENOMIC DNA]</scope>
    <source>
        <strain evidence="2 3">CCM 8694</strain>
    </source>
</reference>
<evidence type="ECO:0000259" key="1">
    <source>
        <dbReference type="SMART" id="SM00881"/>
    </source>
</evidence>
<gene>
    <name evidence="2" type="ORF">F1735_27800</name>
</gene>
<dbReference type="Gene3D" id="3.40.50.720">
    <property type="entry name" value="NAD(P)-binding Rossmann-like Domain"/>
    <property type="match status" value="1"/>
</dbReference>
<name>A0ABX0MTJ1_9BURK</name>
<organism evidence="2 3">
    <name type="scientific">Massilia genomosp. 1</name>
    <dbReference type="NCBI Taxonomy" id="2609280"/>
    <lineage>
        <taxon>Bacteria</taxon>
        <taxon>Pseudomonadati</taxon>
        <taxon>Pseudomonadota</taxon>
        <taxon>Betaproteobacteria</taxon>
        <taxon>Burkholderiales</taxon>
        <taxon>Oxalobacteraceae</taxon>
        <taxon>Telluria group</taxon>
        <taxon>Massilia</taxon>
    </lineage>
</organism>
<protein>
    <submittedName>
        <fullName evidence="2">CoA-binding protein</fullName>
    </submittedName>
</protein>
<dbReference type="InterPro" id="IPR003781">
    <property type="entry name" value="CoA-bd"/>
</dbReference>
<evidence type="ECO:0000313" key="3">
    <source>
        <dbReference type="Proteomes" id="UP000610594"/>
    </source>
</evidence>
<dbReference type="Proteomes" id="UP000610594">
    <property type="component" value="Unassembled WGS sequence"/>
</dbReference>
<dbReference type="Pfam" id="PF13380">
    <property type="entry name" value="CoA_binding_2"/>
    <property type="match status" value="1"/>
</dbReference>